<dbReference type="Proteomes" id="UP000318834">
    <property type="component" value="Unassembled WGS sequence"/>
</dbReference>
<keyword evidence="2" id="KW-0732">Signal</keyword>
<dbReference type="AlphaFoldDB" id="A0A537IRG0"/>
<evidence type="ECO:0008006" key="5">
    <source>
        <dbReference type="Google" id="ProtNLM"/>
    </source>
</evidence>
<organism evidence="3 4">
    <name type="scientific">Candidatus Segetimicrobium genomatis</name>
    <dbReference type="NCBI Taxonomy" id="2569760"/>
    <lineage>
        <taxon>Bacteria</taxon>
        <taxon>Bacillati</taxon>
        <taxon>Candidatus Sysuimicrobiota</taxon>
        <taxon>Candidatus Sysuimicrobiia</taxon>
        <taxon>Candidatus Sysuimicrobiales</taxon>
        <taxon>Candidatus Segetimicrobiaceae</taxon>
        <taxon>Candidatus Segetimicrobium</taxon>
    </lineage>
</organism>
<evidence type="ECO:0000256" key="1">
    <source>
        <dbReference type="ARBA" id="ARBA00009820"/>
    </source>
</evidence>
<sequence>MQLAPDQRHRGRGLKSIHWATACCTALCAASSLLVALACGGSESTGPSTGIVQIMASTTGPGLDPDGYVVAVDGGAGQSLPVNGSVTFNQLSVGSHQFLLSGVATNCTLLSPNPVTVAVTAGDTAQATFQLSCGAPLRPIAFSSNRDYSTSIYAMNADGSGVVQLTNNPPDYRLRDGAPAWSPDGTRIAFWTTRDGDWEVWVMIADGRGVTRLTNSLGQFDPAAIVWSPDGTKIGFQAGGDIYVINADGSSLVNVTNNAAADGGPVWSPNGSKIAFWTNRDGNDEIYVMNADGSSPVNLTNNPAADRAPAWSPDGQTIAFETDRDGKVAIYLINADGSGSAAQLISTPADDWAPVWSPDGTKIGFQAGGDIYVMNADGSNPVNVTNTPDWNDDIVWSPDGRTIAFQTLSTLSGFVEIWVVNADGSSLKPIAGGGTSSSGSPAWRPR</sequence>
<dbReference type="EMBL" id="VBAP01000061">
    <property type="protein sequence ID" value="TMI73894.1"/>
    <property type="molecule type" value="Genomic_DNA"/>
</dbReference>
<gene>
    <name evidence="3" type="ORF">E6H05_08540</name>
</gene>
<comment type="similarity">
    <text evidence="1">Belongs to the TolB family.</text>
</comment>
<dbReference type="InterPro" id="IPR011042">
    <property type="entry name" value="6-blade_b-propeller_TolB-like"/>
</dbReference>
<reference evidence="3 4" key="1">
    <citation type="journal article" date="2019" name="Nat. Microbiol.">
        <title>Mediterranean grassland soil C-N compound turnover is dependent on rainfall and depth, and is mediated by genomically divergent microorganisms.</title>
        <authorList>
            <person name="Diamond S."/>
            <person name="Andeer P.F."/>
            <person name="Li Z."/>
            <person name="Crits-Christoph A."/>
            <person name="Burstein D."/>
            <person name="Anantharaman K."/>
            <person name="Lane K.R."/>
            <person name="Thomas B.C."/>
            <person name="Pan C."/>
            <person name="Northen T.R."/>
            <person name="Banfield J.F."/>
        </authorList>
    </citation>
    <scope>NUCLEOTIDE SEQUENCE [LARGE SCALE GENOMIC DNA]</scope>
    <source>
        <strain evidence="3">NP_8</strain>
    </source>
</reference>
<dbReference type="InterPro" id="IPR011659">
    <property type="entry name" value="WD40"/>
</dbReference>
<dbReference type="PANTHER" id="PTHR36842">
    <property type="entry name" value="PROTEIN TOLB HOMOLOG"/>
    <property type="match status" value="1"/>
</dbReference>
<evidence type="ECO:0000313" key="3">
    <source>
        <dbReference type="EMBL" id="TMI73894.1"/>
    </source>
</evidence>
<dbReference type="PANTHER" id="PTHR36842:SF1">
    <property type="entry name" value="PROTEIN TOLB"/>
    <property type="match status" value="1"/>
</dbReference>
<feature type="signal peptide" evidence="2">
    <location>
        <begin position="1"/>
        <end position="38"/>
    </location>
</feature>
<accession>A0A537IRG0</accession>
<comment type="caution">
    <text evidence="3">The sequence shown here is derived from an EMBL/GenBank/DDBJ whole genome shotgun (WGS) entry which is preliminary data.</text>
</comment>
<evidence type="ECO:0000313" key="4">
    <source>
        <dbReference type="Proteomes" id="UP000318834"/>
    </source>
</evidence>
<dbReference type="Pfam" id="PF07676">
    <property type="entry name" value="PD40"/>
    <property type="match status" value="5"/>
</dbReference>
<name>A0A537IRG0_9BACT</name>
<evidence type="ECO:0000256" key="2">
    <source>
        <dbReference type="SAM" id="SignalP"/>
    </source>
</evidence>
<feature type="chain" id="PRO_5021829981" description="DUF5050 domain-containing protein" evidence="2">
    <location>
        <begin position="39"/>
        <end position="446"/>
    </location>
</feature>
<dbReference type="Gene3D" id="2.120.10.30">
    <property type="entry name" value="TolB, C-terminal domain"/>
    <property type="match status" value="3"/>
</dbReference>
<proteinExistence type="inferred from homology"/>
<protein>
    <recommendedName>
        <fullName evidence="5">DUF5050 domain-containing protein</fullName>
    </recommendedName>
</protein>
<dbReference type="SUPFAM" id="SSF82171">
    <property type="entry name" value="DPP6 N-terminal domain-like"/>
    <property type="match status" value="1"/>
</dbReference>